<evidence type="ECO:0000313" key="10">
    <source>
        <dbReference type="Proteomes" id="UP001302374"/>
    </source>
</evidence>
<dbReference type="Proteomes" id="UP001302374">
    <property type="component" value="Chromosome"/>
</dbReference>
<dbReference type="GO" id="GO:0009418">
    <property type="term" value="C:pilus shaft"/>
    <property type="evidence" value="ECO:0007669"/>
    <property type="project" value="InterPro"/>
</dbReference>
<dbReference type="Gene3D" id="2.60.40.3690">
    <property type="match status" value="1"/>
</dbReference>
<keyword evidence="3" id="KW-0732">Signal</keyword>
<evidence type="ECO:0000256" key="2">
    <source>
        <dbReference type="ARBA" id="ARBA00006011"/>
    </source>
</evidence>
<evidence type="ECO:0000256" key="3">
    <source>
        <dbReference type="ARBA" id="ARBA00022729"/>
    </source>
</evidence>
<dbReference type="AlphaFoldDB" id="A0A7X5Y9H3"/>
<feature type="domain" description="Major fimbrial subunit protein N-terminal" evidence="5">
    <location>
        <begin position="37"/>
        <end position="170"/>
    </location>
</feature>
<keyword evidence="10" id="KW-1185">Reference proteome</keyword>
<evidence type="ECO:0000313" key="9">
    <source>
        <dbReference type="Proteomes" id="UP000576368"/>
    </source>
</evidence>
<evidence type="ECO:0000259" key="5">
    <source>
        <dbReference type="Pfam" id="PF06321"/>
    </source>
</evidence>
<evidence type="ECO:0000313" key="7">
    <source>
        <dbReference type="EMBL" id="NJC17029.1"/>
    </source>
</evidence>
<dbReference type="EMBL" id="JAATLI010000002">
    <property type="protein sequence ID" value="NJC17029.1"/>
    <property type="molecule type" value="Genomic_DNA"/>
</dbReference>
<evidence type="ECO:0008006" key="11">
    <source>
        <dbReference type="Google" id="ProtNLM"/>
    </source>
</evidence>
<dbReference type="Pfam" id="PF15495">
    <property type="entry name" value="Fimbrillin_C"/>
    <property type="match status" value="1"/>
</dbReference>
<feature type="domain" description="Minor fimbrium subunit Mfa1 C-terminal" evidence="6">
    <location>
        <begin position="440"/>
        <end position="527"/>
    </location>
</feature>
<dbReference type="RefSeq" id="WP_118304467.1">
    <property type="nucleotide sequence ID" value="NZ_BMPA01000002.1"/>
</dbReference>
<dbReference type="PROSITE" id="PS51257">
    <property type="entry name" value="PROKAR_LIPOPROTEIN"/>
    <property type="match status" value="1"/>
</dbReference>
<dbReference type="GeneID" id="86893056"/>
<evidence type="ECO:0000256" key="1">
    <source>
        <dbReference type="ARBA" id="ARBA00004561"/>
    </source>
</evidence>
<accession>A0A7X5Y9H3</accession>
<dbReference type="InterPro" id="IPR047786">
    <property type="entry name" value="Mfa1_fim"/>
</dbReference>
<dbReference type="Gene3D" id="2.60.40.2580">
    <property type="match status" value="1"/>
</dbReference>
<comment type="subcellular location">
    <subcellularLocation>
        <location evidence="1">Fimbrium</location>
    </subcellularLocation>
</comment>
<reference evidence="7 9" key="2">
    <citation type="submission" date="2020-03" db="EMBL/GenBank/DDBJ databases">
        <title>Genomic Encyclopedia of Type Strains, Phase IV (KMG-IV): sequencing the most valuable type-strain genomes for metagenomic binning, comparative biology and taxonomic classification.</title>
        <authorList>
            <person name="Goeker M."/>
        </authorList>
    </citation>
    <scope>NUCLEOTIDE SEQUENCE [LARGE SCALE GENOMIC DNA]</scope>
    <source>
        <strain evidence="7 9">DSM 105722</strain>
    </source>
</reference>
<dbReference type="InterPro" id="IPR029141">
    <property type="entry name" value="FimA_N"/>
</dbReference>
<evidence type="ECO:0000256" key="4">
    <source>
        <dbReference type="ARBA" id="ARBA00023263"/>
    </source>
</evidence>
<evidence type="ECO:0000313" key="8">
    <source>
        <dbReference type="EMBL" id="WOF13882.1"/>
    </source>
</evidence>
<dbReference type="EMBL" id="CP043839">
    <property type="protein sequence ID" value="WOF13882.1"/>
    <property type="molecule type" value="Genomic_DNA"/>
</dbReference>
<gene>
    <name evidence="8" type="ORF">F1644_17140</name>
    <name evidence="7" type="ORF">GGR15_000634</name>
</gene>
<organism evidence="7 9">
    <name type="scientific">Butyricimonas paravirosa</name>
    <dbReference type="NCBI Taxonomy" id="1472417"/>
    <lineage>
        <taxon>Bacteria</taxon>
        <taxon>Pseudomonadati</taxon>
        <taxon>Bacteroidota</taxon>
        <taxon>Bacteroidia</taxon>
        <taxon>Bacteroidales</taxon>
        <taxon>Odoribacteraceae</taxon>
        <taxon>Butyricimonas</taxon>
    </lineage>
</organism>
<keyword evidence="4" id="KW-0281">Fimbrium</keyword>
<dbReference type="InterPro" id="IPR029140">
    <property type="entry name" value="Mfa1_C"/>
</dbReference>
<name>A0A7X5Y9H3_9BACT</name>
<reference evidence="8 10" key="1">
    <citation type="submission" date="2019-09" db="EMBL/GenBank/DDBJ databases">
        <title>Butyricimonas paravirosa DSM 105722 (=214-4 = JCM 18677 = CCUG 65563).</title>
        <authorList>
            <person name="Le Roy T."/>
            <person name="Cani P.D."/>
        </authorList>
    </citation>
    <scope>NUCLEOTIDE SEQUENCE [LARGE SCALE GENOMIC DNA]</scope>
    <source>
        <strain evidence="8 10">DSM 105722</strain>
    </source>
</reference>
<evidence type="ECO:0000259" key="6">
    <source>
        <dbReference type="Pfam" id="PF15495"/>
    </source>
</evidence>
<dbReference type="Proteomes" id="UP000576368">
    <property type="component" value="Unassembled WGS sequence"/>
</dbReference>
<dbReference type="NCBIfam" id="NF038041">
    <property type="entry name" value="fim_Mfa1_fam"/>
    <property type="match status" value="1"/>
</dbReference>
<dbReference type="Pfam" id="PF06321">
    <property type="entry name" value="P_gingi_FimA"/>
    <property type="match status" value="1"/>
</dbReference>
<protein>
    <recommendedName>
        <fullName evidence="11">Fimbrial subunit protein C-terminal domain-containing protein</fullName>
    </recommendedName>
</protein>
<comment type="similarity">
    <text evidence="2">Belongs to the bacteroidetes fimbrillin superfamily. FimA/Mfa1 family.</text>
</comment>
<proteinExistence type="inferred from homology"/>
<dbReference type="Gene3D" id="1.10.20.150">
    <property type="match status" value="1"/>
</dbReference>
<sequence>MKNRMVLRLALAAIVFAGCVEEKEDKSLTSGGIADVAYISLKVKTEKNEARSSGENAGMNESDLKTLYLITFDETEKVVGIPKTTEYYTKIEDAASKPDAIKISAASEKLLVIANPGDELLDVIENINDRTTFPTINAAVKGVTMAEITDNVNAITRGFTMINSGDESNKQAGEKITDPLISLVGKIQVVSKDLQEEDAIKEAEDDNNRVDVKIERLASKVELKLKEDNNDKIVVEPTGATFTFKNWAIDVMNSTFYPFADKTLLTVIHSSGGSYVSNFYTKDPNFTNATGIVNAAVNETTYEPELVAPYTWMAAATGTYCIENTMDANDQIFENATRVVIKGVYYPENHVGTGDWFSFAGKTYANFDKLKEAYNAIDVGPNLKAACEKMYVSIRAYADKNSGVDLIGTSFKTLEVSDLAQIKNGGEVLKDGKNPIIRWYQGGLCYYYYEIRHDNDTDEHMAFGKYGVVRNNWYKLTLGSVKGAGTPWFPDVDKPGPGDPDPGDPIDTSTGYLGITVDVAQWIVWENEIDI</sequence>